<dbReference type="PANTHER" id="PTHR32308:SF10">
    <property type="entry name" value="CITRATE LYASE SUBUNIT BETA"/>
    <property type="match status" value="1"/>
</dbReference>
<evidence type="ECO:0000313" key="8">
    <source>
        <dbReference type="Proteomes" id="UP000198825"/>
    </source>
</evidence>
<dbReference type="SUPFAM" id="SSF51621">
    <property type="entry name" value="Phosphoenolpyruvate/pyruvate domain"/>
    <property type="match status" value="1"/>
</dbReference>
<dbReference type="Gene3D" id="3.20.20.60">
    <property type="entry name" value="Phosphoenolpyruvate-binding domains"/>
    <property type="match status" value="1"/>
</dbReference>
<feature type="binding site" evidence="4">
    <location>
        <position position="121"/>
    </location>
    <ligand>
        <name>substrate</name>
    </ligand>
</feature>
<evidence type="ECO:0000259" key="6">
    <source>
        <dbReference type="Pfam" id="PF03328"/>
    </source>
</evidence>
<evidence type="ECO:0000256" key="4">
    <source>
        <dbReference type="PIRSR" id="PIRSR015582-1"/>
    </source>
</evidence>
<dbReference type="InterPro" id="IPR011206">
    <property type="entry name" value="Citrate_lyase_beta/mcl1/mcl2"/>
</dbReference>
<keyword evidence="3 5" id="KW-0460">Magnesium</keyword>
<reference evidence="7" key="1">
    <citation type="submission" date="2016-10" db="EMBL/GenBank/DDBJ databases">
        <authorList>
            <person name="de Groot N.N."/>
        </authorList>
    </citation>
    <scope>NUCLEOTIDE SEQUENCE [LARGE SCALE GENOMIC DNA]</scope>
    <source>
        <strain evidence="7">DSM 21743</strain>
    </source>
</reference>
<feature type="binding site" evidence="5">
    <location>
        <position position="121"/>
    </location>
    <ligand>
        <name>Mg(2+)</name>
        <dbReference type="ChEBI" id="CHEBI:18420"/>
    </ligand>
</feature>
<keyword evidence="7" id="KW-0456">Lyase</keyword>
<feature type="binding site" evidence="4">
    <location>
        <position position="66"/>
    </location>
    <ligand>
        <name>substrate</name>
    </ligand>
</feature>
<dbReference type="EMBL" id="LT629799">
    <property type="protein sequence ID" value="SDU91396.1"/>
    <property type="molecule type" value="Genomic_DNA"/>
</dbReference>
<evidence type="ECO:0000256" key="5">
    <source>
        <dbReference type="PIRSR" id="PIRSR015582-2"/>
    </source>
</evidence>
<organism evidence="7 8">
    <name type="scientific">Microlunatus sagamiharensis</name>
    <dbReference type="NCBI Taxonomy" id="546874"/>
    <lineage>
        <taxon>Bacteria</taxon>
        <taxon>Bacillati</taxon>
        <taxon>Actinomycetota</taxon>
        <taxon>Actinomycetes</taxon>
        <taxon>Propionibacteriales</taxon>
        <taxon>Propionibacteriaceae</taxon>
        <taxon>Microlunatus</taxon>
    </lineage>
</organism>
<dbReference type="STRING" id="546874.SAMN04488544_1885"/>
<dbReference type="RefSeq" id="WP_091074194.1">
    <property type="nucleotide sequence ID" value="NZ_LT629799.1"/>
</dbReference>
<dbReference type="PANTHER" id="PTHR32308">
    <property type="entry name" value="LYASE BETA SUBUNIT, PUTATIVE (AFU_ORTHOLOGUE AFUA_4G13030)-RELATED"/>
    <property type="match status" value="1"/>
</dbReference>
<dbReference type="GO" id="GO:0000287">
    <property type="term" value="F:magnesium ion binding"/>
    <property type="evidence" value="ECO:0007669"/>
    <property type="project" value="TreeGrafter"/>
</dbReference>
<evidence type="ECO:0000256" key="3">
    <source>
        <dbReference type="ARBA" id="ARBA00022842"/>
    </source>
</evidence>
<dbReference type="OrthoDB" id="5172636at2"/>
<dbReference type="InterPro" id="IPR005000">
    <property type="entry name" value="Aldolase/citrate-lyase_domain"/>
</dbReference>
<dbReference type="AlphaFoldDB" id="A0A1H2MFY0"/>
<feature type="binding site" evidence="5">
    <location>
        <position position="147"/>
    </location>
    <ligand>
        <name>Mg(2+)</name>
        <dbReference type="ChEBI" id="CHEBI:18420"/>
    </ligand>
</feature>
<evidence type="ECO:0000256" key="1">
    <source>
        <dbReference type="ARBA" id="ARBA00001946"/>
    </source>
</evidence>
<evidence type="ECO:0000256" key="2">
    <source>
        <dbReference type="ARBA" id="ARBA00022723"/>
    </source>
</evidence>
<dbReference type="PIRSF" id="PIRSF015582">
    <property type="entry name" value="Cit_lyase_B"/>
    <property type="match status" value="1"/>
</dbReference>
<name>A0A1H2MFY0_9ACTN</name>
<sequence>MGAPGVLVALYVPGDRPERFAKAFAAGADQVILDLEDAVTPAYKQRARQAVADLLAGPVPGRVAVRPNGAGTPWHEEDLAMLAAAASRPALRLPKVEGPGDVERVLERLGSAPAELVCLLESALGVEQAYAVASHPAVTGLALGEADLRAELGVTAEAGLDWLRVRSVVASRAAGLPAPAMAVHPRLDDDEGLRASCRHGASLGLRGRAAIHPRQVPVIRDAFTPTPAEQADASAVLEALSGTSGAVRLPDGRMVDEAMAAEARAVLALAGG</sequence>
<dbReference type="InterPro" id="IPR015813">
    <property type="entry name" value="Pyrv/PenolPyrv_kinase-like_dom"/>
</dbReference>
<dbReference type="Proteomes" id="UP000198825">
    <property type="component" value="Chromosome I"/>
</dbReference>
<comment type="cofactor">
    <cofactor evidence="1">
        <name>Mg(2+)</name>
        <dbReference type="ChEBI" id="CHEBI:18420"/>
    </cofactor>
</comment>
<gene>
    <name evidence="7" type="ORF">SAMN04488544_1885</name>
</gene>
<keyword evidence="2 5" id="KW-0479">Metal-binding</keyword>
<evidence type="ECO:0000313" key="7">
    <source>
        <dbReference type="EMBL" id="SDU91396.1"/>
    </source>
</evidence>
<protein>
    <submittedName>
        <fullName evidence="7">Citrate lyase subunit beta / citryl-CoA lyase</fullName>
    </submittedName>
</protein>
<keyword evidence="8" id="KW-1185">Reference proteome</keyword>
<dbReference type="Pfam" id="PF03328">
    <property type="entry name" value="HpcH_HpaI"/>
    <property type="match status" value="1"/>
</dbReference>
<dbReference type="GO" id="GO:0006107">
    <property type="term" value="P:oxaloacetate metabolic process"/>
    <property type="evidence" value="ECO:0007669"/>
    <property type="project" value="TreeGrafter"/>
</dbReference>
<accession>A0A1H2MFY0</accession>
<dbReference type="InterPro" id="IPR040442">
    <property type="entry name" value="Pyrv_kinase-like_dom_sf"/>
</dbReference>
<dbReference type="GO" id="GO:0016829">
    <property type="term" value="F:lyase activity"/>
    <property type="evidence" value="ECO:0007669"/>
    <property type="project" value="UniProtKB-KW"/>
</dbReference>
<proteinExistence type="predicted"/>
<feature type="domain" description="HpcH/HpaI aldolase/citrate lyase" evidence="6">
    <location>
        <begin position="9"/>
        <end position="213"/>
    </location>
</feature>